<dbReference type="OrthoDB" id="7210484at2"/>
<dbReference type="Proteomes" id="UP000238322">
    <property type="component" value="Unassembled WGS sequence"/>
</dbReference>
<proteinExistence type="predicted"/>
<feature type="domain" description="Phosphotyrosine protein phosphatase I" evidence="1">
    <location>
        <begin position="4"/>
        <end position="110"/>
    </location>
</feature>
<evidence type="ECO:0000313" key="2">
    <source>
        <dbReference type="EMBL" id="PQO34474.1"/>
    </source>
</evidence>
<comment type="caution">
    <text evidence="2">The sequence shown here is derived from an EMBL/GenBank/DDBJ whole genome shotgun (WGS) entry which is preliminary data.</text>
</comment>
<name>A0A2S8FRJ9_9BACT</name>
<dbReference type="SUPFAM" id="SSF52788">
    <property type="entry name" value="Phosphotyrosine protein phosphatases I"/>
    <property type="match status" value="1"/>
</dbReference>
<reference evidence="2 3" key="1">
    <citation type="submission" date="2018-02" db="EMBL/GenBank/DDBJ databases">
        <title>Comparative genomes isolates from brazilian mangrove.</title>
        <authorList>
            <person name="Araujo J.E."/>
            <person name="Taketani R.G."/>
            <person name="Silva M.C.P."/>
            <person name="Loureco M.V."/>
            <person name="Andreote F.D."/>
        </authorList>
    </citation>
    <scope>NUCLEOTIDE SEQUENCE [LARGE SCALE GENOMIC DNA]</scope>
    <source>
        <strain evidence="2 3">Hex-1 MGV</strain>
    </source>
</reference>
<sequence length="120" mass="14277">MPCWNILFVCSRNLWRSPTAERIYCDDPRMAVRSRGLSPKAARCLSTKDLGWADIVFVMEHDHLTRLRSKFRRHLAHQVVQVLDIPDEYQFMDARLVELLQDRVEYFLHQIQEDLTTSME</sequence>
<evidence type="ECO:0000313" key="3">
    <source>
        <dbReference type="Proteomes" id="UP000238322"/>
    </source>
</evidence>
<accession>A0A2S8FRJ9</accession>
<dbReference type="SMART" id="SM00226">
    <property type="entry name" value="LMWPc"/>
    <property type="match status" value="1"/>
</dbReference>
<evidence type="ECO:0000259" key="1">
    <source>
        <dbReference type="SMART" id="SM00226"/>
    </source>
</evidence>
<dbReference type="InterPro" id="IPR023485">
    <property type="entry name" value="Ptyr_pPase"/>
</dbReference>
<dbReference type="AlphaFoldDB" id="A0A2S8FRJ9"/>
<dbReference type="InterPro" id="IPR016919">
    <property type="entry name" value="UCP029416_PTP"/>
</dbReference>
<gene>
    <name evidence="2" type="ORF">C5Y83_13220</name>
</gene>
<dbReference type="EMBL" id="PUHY01000010">
    <property type="protein sequence ID" value="PQO34474.1"/>
    <property type="molecule type" value="Genomic_DNA"/>
</dbReference>
<dbReference type="InterPro" id="IPR036196">
    <property type="entry name" value="Ptyr_pPase_sf"/>
</dbReference>
<organism evidence="2 3">
    <name type="scientific">Blastopirellula marina</name>
    <dbReference type="NCBI Taxonomy" id="124"/>
    <lineage>
        <taxon>Bacteria</taxon>
        <taxon>Pseudomonadati</taxon>
        <taxon>Planctomycetota</taxon>
        <taxon>Planctomycetia</taxon>
        <taxon>Pirellulales</taxon>
        <taxon>Pirellulaceae</taxon>
        <taxon>Blastopirellula</taxon>
    </lineage>
</organism>
<protein>
    <submittedName>
        <fullName evidence="2">Phosphotyrosine protein phosphatase</fullName>
    </submittedName>
</protein>
<dbReference type="PIRSF" id="PIRSF029416">
    <property type="entry name" value="UCP029416_PTP"/>
    <property type="match status" value="1"/>
</dbReference>
<dbReference type="Gene3D" id="3.40.50.2300">
    <property type="match status" value="2"/>
</dbReference>